<feature type="compositionally biased region" description="Polar residues" evidence="1">
    <location>
        <begin position="117"/>
        <end position="128"/>
    </location>
</feature>
<feature type="region of interest" description="Disordered" evidence="1">
    <location>
        <begin position="149"/>
        <end position="168"/>
    </location>
</feature>
<evidence type="ECO:0000256" key="1">
    <source>
        <dbReference type="SAM" id="MobiDB-lite"/>
    </source>
</evidence>
<proteinExistence type="predicted"/>
<feature type="compositionally biased region" description="Acidic residues" evidence="1">
    <location>
        <begin position="475"/>
        <end position="485"/>
    </location>
</feature>
<reference evidence="2 3" key="1">
    <citation type="submission" date="2024-04" db="EMBL/GenBank/DDBJ databases">
        <title>Phyllosticta paracitricarpa is synonymous to the EU quarantine fungus P. citricarpa based on phylogenomic analyses.</title>
        <authorList>
            <consortium name="Lawrence Berkeley National Laboratory"/>
            <person name="Van ingen-buijs V.A."/>
            <person name="Van westerhoven A.C."/>
            <person name="Haridas S."/>
            <person name="Skiadas P."/>
            <person name="Martin F."/>
            <person name="Groenewald J.Z."/>
            <person name="Crous P.W."/>
            <person name="Seidl M.F."/>
        </authorList>
    </citation>
    <scope>NUCLEOTIDE SEQUENCE [LARGE SCALE GENOMIC DNA]</scope>
    <source>
        <strain evidence="2 3">CPC 17464</strain>
    </source>
</reference>
<dbReference type="GeneID" id="92030937"/>
<dbReference type="RefSeq" id="XP_066658185.1">
    <property type="nucleotide sequence ID" value="XM_066798031.1"/>
</dbReference>
<feature type="region of interest" description="Disordered" evidence="1">
    <location>
        <begin position="444"/>
        <end position="498"/>
    </location>
</feature>
<feature type="compositionally biased region" description="Polar residues" evidence="1">
    <location>
        <begin position="154"/>
        <end position="167"/>
    </location>
</feature>
<evidence type="ECO:0000313" key="2">
    <source>
        <dbReference type="EMBL" id="KAK7541254.1"/>
    </source>
</evidence>
<keyword evidence="3" id="KW-1185">Reference proteome</keyword>
<dbReference type="Gene3D" id="3.10.490.10">
    <property type="entry name" value="Gamma-glutamyl cyclotransferase-like"/>
    <property type="match status" value="1"/>
</dbReference>
<name>A0ABR1M1C5_9PEZI</name>
<evidence type="ECO:0000313" key="3">
    <source>
        <dbReference type="Proteomes" id="UP001360953"/>
    </source>
</evidence>
<sequence length="564" mass="63492">MRLSLGLQSSAEMIALRTFSISSRPGRSLNTWQRCPLRKARRRTSAPVTVLVKAFTRTSPPNQLNDIAQITHFLHFHPPSPQLHLNRQCSVTFSMPGTRKSAPKQGGDGGGRRQETARGTSQATSTTPKGIHPDDRELFALAGIDYSDVPDLPTEQQGNGASSSRVTAKSGEIRTMTFNEDEPDSFQASISDPTGIKLTMPFLRAQTRKGTPNQAAAADKAVTGLPLFVYGSKLFPEVLAQQLGLPKGAAMRLANNYFPAALPYCTRYCVAGDVPLAAVMRNHDEAMGQYLNKPYKETHVRGALVMGINEQYKHLLDAAYGANFKDEGTQVRWGIYKRVSVGVRAQLFGWDRPGWVMADTYVWNKSMARLRCFQDDLRWTPHLFVEYCQKKREEAVAKGVAYTGPPLWTPEDEAAWTREQVRLREAHQNRIAFQRNRGMALAESYRRSQMGTANKRRKVTKEELKDQNIISIDSDSSEPERDDNDNNNNNNNNKTKTAVAIKTGDNRPRALSTRERMRKIVEDTKMSDQERATWFQKLDDADTDEGLRLWKADFFKAFPDFLPN</sequence>
<comment type="caution">
    <text evidence="2">The sequence shown here is derived from an EMBL/GenBank/DDBJ whole genome shotgun (WGS) entry which is preliminary data.</text>
</comment>
<organism evidence="2 3">
    <name type="scientific">Phyllosticta citribraziliensis</name>
    <dbReference type="NCBI Taxonomy" id="989973"/>
    <lineage>
        <taxon>Eukaryota</taxon>
        <taxon>Fungi</taxon>
        <taxon>Dikarya</taxon>
        <taxon>Ascomycota</taxon>
        <taxon>Pezizomycotina</taxon>
        <taxon>Dothideomycetes</taxon>
        <taxon>Dothideomycetes incertae sedis</taxon>
        <taxon>Botryosphaeriales</taxon>
        <taxon>Phyllostictaceae</taxon>
        <taxon>Phyllosticta</taxon>
    </lineage>
</organism>
<accession>A0ABR1M1C5</accession>
<dbReference type="Proteomes" id="UP001360953">
    <property type="component" value="Unassembled WGS sequence"/>
</dbReference>
<gene>
    <name evidence="2" type="ORF">J3D65DRAFT_601329</name>
</gene>
<feature type="region of interest" description="Disordered" evidence="1">
    <location>
        <begin position="94"/>
        <end position="134"/>
    </location>
</feature>
<dbReference type="EMBL" id="JBBPEH010000003">
    <property type="protein sequence ID" value="KAK7541254.1"/>
    <property type="molecule type" value="Genomic_DNA"/>
</dbReference>
<protein>
    <submittedName>
        <fullName evidence="2">Uncharacterized protein</fullName>
    </submittedName>
</protein>